<dbReference type="Pfam" id="PF03776">
    <property type="entry name" value="MinE"/>
    <property type="match status" value="1"/>
</dbReference>
<comment type="caution">
    <text evidence="4">The sequence shown here is derived from an EMBL/GenBank/DDBJ whole genome shotgun (WGS) entry which is preliminary data.</text>
</comment>
<dbReference type="GO" id="GO:0032955">
    <property type="term" value="P:regulation of division septum assembly"/>
    <property type="evidence" value="ECO:0007669"/>
    <property type="project" value="InterPro"/>
</dbReference>
<dbReference type="HAMAP" id="MF_00262">
    <property type="entry name" value="MinE"/>
    <property type="match status" value="1"/>
</dbReference>
<dbReference type="AlphaFoldDB" id="A0A0G2J5C8"/>
<dbReference type="InterPro" id="IPR005527">
    <property type="entry name" value="MinE"/>
</dbReference>
<dbReference type="Gene3D" id="3.30.1070.10">
    <property type="entry name" value="Cell division topological specificity factor MinE"/>
    <property type="match status" value="1"/>
</dbReference>
<keyword evidence="3" id="KW-0131">Cell cycle</keyword>
<gene>
    <name evidence="3" type="primary">minE</name>
    <name evidence="4" type="ORF">TE42_02635</name>
</gene>
<keyword evidence="3 4" id="KW-0132">Cell division</keyword>
<sequence>MTISELLSRLFGNTNTSANSACSRLRMVLAHDRSDLSPAMLDQMRLEIMEVVSKYLELDHTGSELTLETEERSTALVANLPIRRVRKLVR</sequence>
<dbReference type="EMBL" id="JXQG01000009">
    <property type="protein sequence ID" value="KKZ12887.1"/>
    <property type="molecule type" value="Genomic_DNA"/>
</dbReference>
<organism evidence="4 5">
    <name type="scientific">Candidatus Synechococcus spongiarum SP3</name>
    <dbReference type="NCBI Taxonomy" id="1604020"/>
    <lineage>
        <taxon>Bacteria</taxon>
        <taxon>Bacillati</taxon>
        <taxon>Cyanobacteriota</taxon>
        <taxon>Cyanophyceae</taxon>
        <taxon>Synechococcales</taxon>
        <taxon>Synechococcaceae</taxon>
        <taxon>Synechococcus</taxon>
    </lineage>
</organism>
<comment type="function">
    <text evidence="2 3">Prevents the cell division inhibition by proteins MinC and MinD at internal division sites while permitting inhibition at polar sites. This ensures cell division at the proper site by restricting the formation of a division septum at the midpoint of the long axis of the cell.</text>
</comment>
<evidence type="ECO:0000256" key="3">
    <source>
        <dbReference type="HAMAP-Rule" id="MF_00262"/>
    </source>
</evidence>
<reference evidence="4 5" key="1">
    <citation type="submission" date="2015-01" db="EMBL/GenBank/DDBJ databases">
        <title>Lifestyle Evolution in Cyanobacterial Symbionts of Sponges.</title>
        <authorList>
            <person name="Burgsdorf I."/>
            <person name="Slaby B.M."/>
            <person name="Handley K.M."/>
            <person name="Haber M."/>
            <person name="Blom J."/>
            <person name="Marshall C.W."/>
            <person name="Gilbert J.A."/>
            <person name="Hentschel U."/>
            <person name="Steindler L."/>
        </authorList>
    </citation>
    <scope>NUCLEOTIDE SEQUENCE [LARGE SCALE GENOMIC DNA]</scope>
    <source>
        <strain evidence="4">SP3</strain>
    </source>
</reference>
<evidence type="ECO:0000256" key="2">
    <source>
        <dbReference type="ARBA" id="ARBA00025265"/>
    </source>
</evidence>
<evidence type="ECO:0000256" key="1">
    <source>
        <dbReference type="ARBA" id="ARBA00008168"/>
    </source>
</evidence>
<dbReference type="PATRIC" id="fig|1604020.3.peg.2126"/>
<dbReference type="GO" id="GO:0051301">
    <property type="term" value="P:cell division"/>
    <property type="evidence" value="ECO:0007669"/>
    <property type="project" value="UniProtKB-KW"/>
</dbReference>
<name>A0A0G2J5C8_9SYNE</name>
<evidence type="ECO:0000313" key="4">
    <source>
        <dbReference type="EMBL" id="KKZ12887.1"/>
    </source>
</evidence>
<dbReference type="SUPFAM" id="SSF55229">
    <property type="entry name" value="Cell division protein MinE topological specificity domain"/>
    <property type="match status" value="1"/>
</dbReference>
<proteinExistence type="inferred from homology"/>
<protein>
    <recommendedName>
        <fullName evidence="3">Cell division topological specificity factor</fullName>
    </recommendedName>
</protein>
<dbReference type="InterPro" id="IPR036707">
    <property type="entry name" value="MinE_sf"/>
</dbReference>
<dbReference type="Proteomes" id="UP000035067">
    <property type="component" value="Unassembled WGS sequence"/>
</dbReference>
<evidence type="ECO:0000313" key="5">
    <source>
        <dbReference type="Proteomes" id="UP000035067"/>
    </source>
</evidence>
<comment type="similarity">
    <text evidence="1 3">Belongs to the MinE family.</text>
</comment>
<dbReference type="NCBIfam" id="TIGR01215">
    <property type="entry name" value="minE"/>
    <property type="match status" value="1"/>
</dbReference>
<accession>A0A0G2J5C8</accession>